<organism evidence="1">
    <name type="scientific">Oikopleura dioica</name>
    <name type="common">Tunicate</name>
    <dbReference type="NCBI Taxonomy" id="34765"/>
    <lineage>
        <taxon>Eukaryota</taxon>
        <taxon>Metazoa</taxon>
        <taxon>Chordata</taxon>
        <taxon>Tunicata</taxon>
        <taxon>Appendicularia</taxon>
        <taxon>Copelata</taxon>
        <taxon>Oikopleuridae</taxon>
        <taxon>Oikopleura</taxon>
    </lineage>
</organism>
<evidence type="ECO:0000313" key="1">
    <source>
        <dbReference type="EMBL" id="CBY43478.1"/>
    </source>
</evidence>
<sequence>YSVSASVSFCSFDDLKSGPRAWKSGMRESSSA</sequence>
<dbReference type="EMBL" id="FN658282">
    <property type="protein sequence ID" value="CBY43478.1"/>
    <property type="molecule type" value="Genomic_DNA"/>
</dbReference>
<name>E4Z700_OIKDI</name>
<dbReference type="Proteomes" id="UP000011014">
    <property type="component" value="Unassembled WGS sequence"/>
</dbReference>
<accession>E4Z700</accession>
<gene>
    <name evidence="1" type="ORF">GSOID_T00028081001</name>
</gene>
<protein>
    <submittedName>
        <fullName evidence="1">Uncharacterized protein</fullName>
    </submittedName>
</protein>
<reference evidence="1" key="1">
    <citation type="journal article" date="2010" name="Science">
        <title>Plasticity of animal genome architecture unmasked by rapid evolution of a pelagic tunicate.</title>
        <authorList>
            <person name="Denoeud F."/>
            <person name="Henriet S."/>
            <person name="Mungpakdee S."/>
            <person name="Aury J.M."/>
            <person name="Da Silva C."/>
            <person name="Brinkmann H."/>
            <person name="Mikhaleva J."/>
            <person name="Olsen L.C."/>
            <person name="Jubin C."/>
            <person name="Canestro C."/>
            <person name="Bouquet J.M."/>
            <person name="Danks G."/>
            <person name="Poulain J."/>
            <person name="Campsteijn C."/>
            <person name="Adamski M."/>
            <person name="Cross I."/>
            <person name="Yadetie F."/>
            <person name="Muffato M."/>
            <person name="Louis A."/>
            <person name="Butcher S."/>
            <person name="Tsagkogeorga G."/>
            <person name="Konrad A."/>
            <person name="Singh S."/>
            <person name="Jensen M.F."/>
            <person name="Cong E.H."/>
            <person name="Eikeseth-Otteraa H."/>
            <person name="Noel B."/>
            <person name="Anthouard V."/>
            <person name="Porcel B.M."/>
            <person name="Kachouri-Lafond R."/>
            <person name="Nishino A."/>
            <person name="Ugolini M."/>
            <person name="Chourrout P."/>
            <person name="Nishida H."/>
            <person name="Aasland R."/>
            <person name="Huzurbazar S."/>
            <person name="Westhof E."/>
            <person name="Delsuc F."/>
            <person name="Lehrach H."/>
            <person name="Reinhardt R."/>
            <person name="Weissenbach J."/>
            <person name="Roy S.W."/>
            <person name="Artiguenave F."/>
            <person name="Postlethwait J.H."/>
            <person name="Manak J.R."/>
            <person name="Thompson E.M."/>
            <person name="Jaillon O."/>
            <person name="Du Pasquier L."/>
            <person name="Boudinot P."/>
            <person name="Liberles D.A."/>
            <person name="Volff J.N."/>
            <person name="Philippe H."/>
            <person name="Lenhard B."/>
            <person name="Roest Crollius H."/>
            <person name="Wincker P."/>
            <person name="Chourrout D."/>
        </authorList>
    </citation>
    <scope>NUCLEOTIDE SEQUENCE [LARGE SCALE GENOMIC DNA]</scope>
</reference>
<proteinExistence type="predicted"/>
<feature type="non-terminal residue" evidence="1">
    <location>
        <position position="1"/>
    </location>
</feature>
<dbReference type="AlphaFoldDB" id="E4Z700"/>